<dbReference type="PANTHER" id="PTHR23026">
    <property type="entry name" value="NADPH NITROREDUCTASE"/>
    <property type="match status" value="1"/>
</dbReference>
<evidence type="ECO:0000313" key="3">
    <source>
        <dbReference type="Proteomes" id="UP000664096"/>
    </source>
</evidence>
<sequence>MAPGGFEPGDGPPAFSQDFQREFETLLKWRRDVRRFRTDPLPEGMLDRLLHLADLAPSVGNSQPWRIVLVDSPERREQVVASFEAENETAAMRYGGDKALKYRQLKLAGLKEAPVHLAIFSDDDPGQGHGLGRMTMPETLAYSTVSMIHTFWLAARAEGVGVGWVSILDPETVCRVLQVDAGWRFVAYLCVGFPEEDHLDPELERVGWQARSPLEQRLFRR</sequence>
<dbReference type="InterPro" id="IPR012825">
    <property type="entry name" value="BluB"/>
</dbReference>
<dbReference type="PANTHER" id="PTHR23026:SF123">
    <property type="entry name" value="NAD(P)H NITROREDUCTASE RV3131-RELATED"/>
    <property type="match status" value="1"/>
</dbReference>
<dbReference type="AlphaFoldDB" id="A0A939EI67"/>
<dbReference type="InterPro" id="IPR029479">
    <property type="entry name" value="Nitroreductase"/>
</dbReference>
<dbReference type="GO" id="GO:0102919">
    <property type="term" value="F:5,6-dimethylbenzimidazole synthase activity"/>
    <property type="evidence" value="ECO:0007669"/>
    <property type="project" value="UniProtKB-EC"/>
</dbReference>
<comment type="caution">
    <text evidence="2">The sequence shown here is derived from an EMBL/GenBank/DDBJ whole genome shotgun (WGS) entry which is preliminary data.</text>
</comment>
<dbReference type="Pfam" id="PF00881">
    <property type="entry name" value="Nitroreductase"/>
    <property type="match status" value="1"/>
</dbReference>
<dbReference type="InterPro" id="IPR050627">
    <property type="entry name" value="Nitroreductase/BluB"/>
</dbReference>
<dbReference type="Proteomes" id="UP000664096">
    <property type="component" value="Unassembled WGS sequence"/>
</dbReference>
<reference evidence="2" key="1">
    <citation type="submission" date="2020-12" db="EMBL/GenBank/DDBJ databases">
        <title>Oil enriched cultivation method for isolating marine PHA-producing bacteria.</title>
        <authorList>
            <person name="Zheng W."/>
            <person name="Yu S."/>
            <person name="Huang Y."/>
        </authorList>
    </citation>
    <scope>NUCLEOTIDE SEQUENCE</scope>
    <source>
        <strain evidence="2">SY-2-12</strain>
    </source>
</reference>
<evidence type="ECO:0000313" key="2">
    <source>
        <dbReference type="EMBL" id="MBN9673652.1"/>
    </source>
</evidence>
<name>A0A939EI67_9HYPH</name>
<dbReference type="InterPro" id="IPR000415">
    <property type="entry name" value="Nitroreductase-like"/>
</dbReference>
<dbReference type="EMBL" id="JAEKJZ010000007">
    <property type="protein sequence ID" value="MBN9673652.1"/>
    <property type="molecule type" value="Genomic_DNA"/>
</dbReference>
<organism evidence="2 3">
    <name type="scientific">Roseibium aggregatum</name>
    <dbReference type="NCBI Taxonomy" id="187304"/>
    <lineage>
        <taxon>Bacteria</taxon>
        <taxon>Pseudomonadati</taxon>
        <taxon>Pseudomonadota</taxon>
        <taxon>Alphaproteobacteria</taxon>
        <taxon>Hyphomicrobiales</taxon>
        <taxon>Stappiaceae</taxon>
        <taxon>Roseibium</taxon>
    </lineage>
</organism>
<evidence type="ECO:0000259" key="1">
    <source>
        <dbReference type="Pfam" id="PF00881"/>
    </source>
</evidence>
<keyword evidence="2" id="KW-0560">Oxidoreductase</keyword>
<dbReference type="EC" id="1.13.11.79" evidence="2"/>
<accession>A0A939EI67</accession>
<dbReference type="NCBIfam" id="TIGR02476">
    <property type="entry name" value="BluB"/>
    <property type="match status" value="1"/>
</dbReference>
<dbReference type="CDD" id="cd02145">
    <property type="entry name" value="BluB"/>
    <property type="match status" value="1"/>
</dbReference>
<gene>
    <name evidence="2" type="primary">bluB</name>
    <name evidence="2" type="ORF">JF539_25065</name>
</gene>
<feature type="domain" description="Nitroreductase" evidence="1">
    <location>
        <begin position="27"/>
        <end position="192"/>
    </location>
</feature>
<proteinExistence type="predicted"/>
<dbReference type="Gene3D" id="3.40.109.10">
    <property type="entry name" value="NADH Oxidase"/>
    <property type="match status" value="1"/>
</dbReference>
<dbReference type="RefSeq" id="WP_207143649.1">
    <property type="nucleotide sequence ID" value="NZ_JAEKJZ010000007.1"/>
</dbReference>
<dbReference type="SUPFAM" id="SSF55469">
    <property type="entry name" value="FMN-dependent nitroreductase-like"/>
    <property type="match status" value="1"/>
</dbReference>
<protein>
    <submittedName>
        <fullName evidence="2">5,6-dimethylbenzimidazole synthase</fullName>
        <ecNumber evidence="2">1.13.11.79</ecNumber>
    </submittedName>
</protein>